<comment type="subcellular location">
    <subcellularLocation>
        <location evidence="16">Cell inner membrane</location>
        <topology evidence="16">Multi-pass membrane protein</topology>
    </subcellularLocation>
    <subcellularLocation>
        <location evidence="2">Cell membrane</location>
        <topology evidence="2">Multi-pass membrane protein</topology>
    </subcellularLocation>
</comment>
<evidence type="ECO:0000256" key="16">
    <source>
        <dbReference type="RuleBase" id="RU362098"/>
    </source>
</evidence>
<dbReference type="Pfam" id="PF02421">
    <property type="entry name" value="FeoB_N"/>
    <property type="match status" value="1"/>
</dbReference>
<feature type="transmembrane region" description="Helical" evidence="16">
    <location>
        <begin position="420"/>
        <end position="445"/>
    </location>
</feature>
<reference evidence="18 19" key="1">
    <citation type="submission" date="2018-12" db="EMBL/GenBank/DDBJ databases">
        <title>Vibrio sp. isolated from China Sea.</title>
        <authorList>
            <person name="Li Y."/>
        </authorList>
    </citation>
    <scope>NUCLEOTIDE SEQUENCE [LARGE SCALE GENOMIC DNA]</scope>
    <source>
        <strain evidence="18 19">BEI207</strain>
    </source>
</reference>
<evidence type="ECO:0000256" key="7">
    <source>
        <dbReference type="ARBA" id="ARBA00022741"/>
    </source>
</evidence>
<feature type="transmembrane region" description="Helical" evidence="16">
    <location>
        <begin position="692"/>
        <end position="712"/>
    </location>
</feature>
<comment type="function">
    <text evidence="1 16">Probable transporter of a GTP-driven Fe(2+) uptake system.</text>
</comment>
<feature type="binding site" evidence="15">
    <location>
        <position position="21"/>
    </location>
    <ligand>
        <name>Mg(2+)</name>
        <dbReference type="ChEBI" id="CHEBI:18420"/>
        <label>2</label>
    </ligand>
</feature>
<feature type="transmembrane region" description="Helical" evidence="16">
    <location>
        <begin position="509"/>
        <end position="527"/>
    </location>
</feature>
<evidence type="ECO:0000256" key="9">
    <source>
        <dbReference type="ARBA" id="ARBA00023004"/>
    </source>
</evidence>
<feature type="binding site" evidence="14">
    <location>
        <begin position="119"/>
        <end position="122"/>
    </location>
    <ligand>
        <name>GTP</name>
        <dbReference type="ChEBI" id="CHEBI:37565"/>
        <label>1</label>
    </ligand>
</feature>
<feature type="binding site" evidence="15">
    <location>
        <position position="20"/>
    </location>
    <ligand>
        <name>Mg(2+)</name>
        <dbReference type="ChEBI" id="CHEBI:18420"/>
        <label>2</label>
    </ligand>
</feature>
<evidence type="ECO:0000256" key="14">
    <source>
        <dbReference type="PIRSR" id="PIRSR603373-1"/>
    </source>
</evidence>
<keyword evidence="8 16" id="KW-1133">Transmembrane helix</keyword>
<comment type="caution">
    <text evidence="18">The sequence shown here is derived from an EMBL/GenBank/DDBJ whole genome shotgun (WGS) entry which is preliminary data.</text>
</comment>
<evidence type="ECO:0000256" key="12">
    <source>
        <dbReference type="ARBA" id="ARBA00023136"/>
    </source>
</evidence>
<dbReference type="RefSeq" id="WP_126573137.1">
    <property type="nucleotide sequence ID" value="NZ_RXZH01000002.1"/>
</dbReference>
<dbReference type="FunFam" id="3.40.50.300:FF:001475">
    <property type="entry name" value="Ferrous iron transport protein B"/>
    <property type="match status" value="1"/>
</dbReference>
<sequence length="758" mass="82541">MEYKILTVGNPNSGKTTLFNGLTGAKQQVGNWAGVTVEKKTGKYTHSSDDFLLTDLPGIYALDSGNDGNSIDESIASRAVLTHPADLIINVVDATCLERSLYMTLQLRELGRPMVVVLNKMDALKRERQTIDIKALETVLGCPVFAISANNKSQVHAFKEKLHKALVQGVALNEICLDYGEEFEGALNQLESVFAETGEVSQRALAIRALENDLLVLNSLSEKDRETVRSHQQRIDLDIDLLVADVKYTFLHDQCKKVRRTEGKLSHSFTEKVDQVILNKWVGVPFFFVVMYLMFMFSINVGSAFIDFFDIGVGALLVDGGHYLLDDHLPIWLVTLIADGVGGGIQTVATFIPVIACLYLFLAVLESSGYMSRAAFVLDKVMQKIGLPGKAFVPLVLGFGCNVPSIMATRTLDQERERKLAASMAPFMSCGARLPVYALFAAAFFPQNGQNVVFALYLLGIVAAVFTGLVLKKTLYPGSSDSLVMEMPDYELPTMRNVVIKTWQKLKRFVLGAGKTIVVVVTILSFLNSVGTDGSFGNEDSESSVLSKASQVVTPIFAPMGVEEDNWPATVGIITGIFAKEAVVGTLNSLYAPADSEESEFDLMASLEEAVMSIPDNLAGLSYSDPLGIEVGDLSDNAAVAEEQEVDASIFGNLKGHFVSSNAAFSYLIFILLYTPCVAAMGAYVREFGQKYARFIAVWTMGLAYGSATLYYQVTHFAAHPMTSSVWIAVILGVSAMTYRLLKAAGIKQNQVLEAQVA</sequence>
<evidence type="ECO:0000256" key="5">
    <source>
        <dbReference type="ARBA" id="ARBA00022496"/>
    </source>
</evidence>
<keyword evidence="9 16" id="KW-0408">Iron</keyword>
<dbReference type="InterPro" id="IPR050860">
    <property type="entry name" value="FeoB_GTPase"/>
</dbReference>
<dbReference type="Gene3D" id="3.40.50.300">
    <property type="entry name" value="P-loop containing nucleotide triphosphate hydrolases"/>
    <property type="match status" value="1"/>
</dbReference>
<name>A0A432CYQ2_9VIBR</name>
<comment type="similarity">
    <text evidence="16">Belongs to the TRAFAC class TrmE-Era-EngA-EngB-Septin-like GTPase superfamily. FeoB GTPase (TC 9.A.8) family.</text>
</comment>
<dbReference type="Pfam" id="PF17910">
    <property type="entry name" value="FeoB_Cyto"/>
    <property type="match status" value="1"/>
</dbReference>
<dbReference type="InterPro" id="IPR030389">
    <property type="entry name" value="G_FEOB_dom"/>
</dbReference>
<dbReference type="Proteomes" id="UP000268973">
    <property type="component" value="Unassembled WGS sequence"/>
</dbReference>
<dbReference type="InterPro" id="IPR011640">
    <property type="entry name" value="Fe2_transport_prot_B_C"/>
</dbReference>
<dbReference type="PANTHER" id="PTHR43185:SF1">
    <property type="entry name" value="FE(2+) TRANSPORTER FEOB"/>
    <property type="match status" value="1"/>
</dbReference>
<feature type="binding site" evidence="14">
    <location>
        <begin position="9"/>
        <end position="16"/>
    </location>
    <ligand>
        <name>GTP</name>
        <dbReference type="ChEBI" id="CHEBI:37565"/>
        <label>1</label>
    </ligand>
</feature>
<feature type="transmembrane region" description="Helical" evidence="16">
    <location>
        <begin position="664"/>
        <end position="685"/>
    </location>
</feature>
<dbReference type="InterPro" id="IPR006073">
    <property type="entry name" value="GTP-bd"/>
</dbReference>
<dbReference type="InterPro" id="IPR003373">
    <property type="entry name" value="Fe2_transport_prot-B"/>
</dbReference>
<dbReference type="PRINTS" id="PR00326">
    <property type="entry name" value="GTP1OBG"/>
</dbReference>
<evidence type="ECO:0000256" key="1">
    <source>
        <dbReference type="ARBA" id="ARBA00003926"/>
    </source>
</evidence>
<evidence type="ECO:0000256" key="4">
    <source>
        <dbReference type="ARBA" id="ARBA00022475"/>
    </source>
</evidence>
<dbReference type="EMBL" id="RXZH01000002">
    <property type="protein sequence ID" value="RTZ16361.1"/>
    <property type="molecule type" value="Genomic_DNA"/>
</dbReference>
<keyword evidence="3 16" id="KW-0813">Transport</keyword>
<keyword evidence="6 16" id="KW-0812">Transmembrane</keyword>
<feature type="domain" description="FeoB-type G" evidence="17">
    <location>
        <begin position="2"/>
        <end position="168"/>
    </location>
</feature>
<dbReference type="GO" id="GO:0005886">
    <property type="term" value="C:plasma membrane"/>
    <property type="evidence" value="ECO:0007669"/>
    <property type="project" value="UniProtKB-SubCell"/>
</dbReference>
<dbReference type="InterPro" id="IPR041069">
    <property type="entry name" value="FeoB_Cyto"/>
</dbReference>
<evidence type="ECO:0000256" key="6">
    <source>
        <dbReference type="ARBA" id="ARBA00022692"/>
    </source>
</evidence>
<keyword evidence="12 16" id="KW-0472">Membrane</keyword>
<keyword evidence="11 14" id="KW-0342">GTP-binding</keyword>
<keyword evidence="7 14" id="KW-0547">Nucleotide-binding</keyword>
<dbReference type="PANTHER" id="PTHR43185">
    <property type="entry name" value="FERROUS IRON TRANSPORT PROTEIN B"/>
    <property type="match status" value="1"/>
</dbReference>
<dbReference type="CDD" id="cd01879">
    <property type="entry name" value="FeoB"/>
    <property type="match status" value="1"/>
</dbReference>
<evidence type="ECO:0000259" key="17">
    <source>
        <dbReference type="PROSITE" id="PS51711"/>
    </source>
</evidence>
<keyword evidence="15" id="KW-0479">Metal-binding</keyword>
<dbReference type="SUPFAM" id="SSF52540">
    <property type="entry name" value="P-loop containing nucleoside triphosphate hydrolases"/>
    <property type="match status" value="1"/>
</dbReference>
<evidence type="ECO:0000256" key="2">
    <source>
        <dbReference type="ARBA" id="ARBA00004651"/>
    </source>
</evidence>
<feature type="binding site" evidence="14">
    <location>
        <begin position="55"/>
        <end position="58"/>
    </location>
    <ligand>
        <name>GTP</name>
        <dbReference type="ChEBI" id="CHEBI:37565"/>
        <label>1</label>
    </ligand>
</feature>
<keyword evidence="19" id="KW-1185">Reference proteome</keyword>
<dbReference type="GO" id="GO:0005525">
    <property type="term" value="F:GTP binding"/>
    <property type="evidence" value="ECO:0007669"/>
    <property type="project" value="UniProtKB-KW"/>
</dbReference>
<dbReference type="AlphaFoldDB" id="A0A432CYQ2"/>
<evidence type="ECO:0000256" key="11">
    <source>
        <dbReference type="ARBA" id="ARBA00023134"/>
    </source>
</evidence>
<protein>
    <recommendedName>
        <fullName evidence="13 16">Ferrous iron transport protein B</fullName>
    </recommendedName>
</protein>
<evidence type="ECO:0000256" key="10">
    <source>
        <dbReference type="ARBA" id="ARBA00023065"/>
    </source>
</evidence>
<evidence type="ECO:0000256" key="15">
    <source>
        <dbReference type="PIRSR" id="PIRSR603373-2"/>
    </source>
</evidence>
<dbReference type="PROSITE" id="PS51711">
    <property type="entry name" value="G_FEOB"/>
    <property type="match status" value="1"/>
</dbReference>
<feature type="transmembrane region" description="Helical" evidence="16">
    <location>
        <begin position="281"/>
        <end position="301"/>
    </location>
</feature>
<dbReference type="GO" id="GO:0046872">
    <property type="term" value="F:metal ion binding"/>
    <property type="evidence" value="ECO:0007669"/>
    <property type="project" value="UniProtKB-KW"/>
</dbReference>
<evidence type="ECO:0000256" key="13">
    <source>
        <dbReference type="NCBIfam" id="TIGR00437"/>
    </source>
</evidence>
<proteinExistence type="inferred from homology"/>
<feature type="transmembrane region" description="Helical" evidence="16">
    <location>
        <begin position="451"/>
        <end position="471"/>
    </location>
</feature>
<dbReference type="Gene3D" id="1.10.287.1770">
    <property type="match status" value="1"/>
</dbReference>
<feature type="transmembrane region" description="Helical" evidence="16">
    <location>
        <begin position="724"/>
        <end position="742"/>
    </location>
</feature>
<gene>
    <name evidence="18" type="primary">feoB</name>
    <name evidence="18" type="ORF">EJ063_06040</name>
</gene>
<evidence type="ECO:0000256" key="8">
    <source>
        <dbReference type="ARBA" id="ARBA00022989"/>
    </source>
</evidence>
<accession>A0A432CYQ2</accession>
<dbReference type="Pfam" id="PF07670">
    <property type="entry name" value="Gate"/>
    <property type="match status" value="2"/>
</dbReference>
<feature type="binding site" evidence="15">
    <location>
        <position position="24"/>
    </location>
    <ligand>
        <name>Mg(2+)</name>
        <dbReference type="ChEBI" id="CHEBI:18420"/>
        <label>2</label>
    </ligand>
</feature>
<keyword evidence="4" id="KW-1003">Cell membrane</keyword>
<evidence type="ECO:0000313" key="19">
    <source>
        <dbReference type="Proteomes" id="UP000268973"/>
    </source>
</evidence>
<dbReference type="Pfam" id="PF07664">
    <property type="entry name" value="FeoB_C"/>
    <property type="match status" value="1"/>
</dbReference>
<organism evidence="18 19">
    <name type="scientific">Vibrio aquaticus</name>
    <dbReference type="NCBI Taxonomy" id="2496559"/>
    <lineage>
        <taxon>Bacteria</taxon>
        <taxon>Pseudomonadati</taxon>
        <taxon>Pseudomonadota</taxon>
        <taxon>Gammaproteobacteria</taxon>
        <taxon>Vibrionales</taxon>
        <taxon>Vibrionaceae</taxon>
        <taxon>Vibrio</taxon>
    </lineage>
</organism>
<keyword evidence="10" id="KW-0406">Ion transport</keyword>
<keyword evidence="5 16" id="KW-0410">Iron transport</keyword>
<feature type="binding site" evidence="14">
    <location>
        <begin position="34"/>
        <end position="38"/>
    </location>
    <ligand>
        <name>GTP</name>
        <dbReference type="ChEBI" id="CHEBI:37565"/>
        <label>1</label>
    </ligand>
</feature>
<feature type="binding site" evidence="15">
    <location>
        <position position="23"/>
    </location>
    <ligand>
        <name>Mg(2+)</name>
        <dbReference type="ChEBI" id="CHEBI:18420"/>
        <label>2</label>
    </ligand>
</feature>
<dbReference type="InterPro" id="IPR027417">
    <property type="entry name" value="P-loop_NTPase"/>
</dbReference>
<feature type="transmembrane region" description="Helical" evidence="16">
    <location>
        <begin position="345"/>
        <end position="365"/>
    </location>
</feature>
<dbReference type="GO" id="GO:0015093">
    <property type="term" value="F:ferrous iron transmembrane transporter activity"/>
    <property type="evidence" value="ECO:0007669"/>
    <property type="project" value="UniProtKB-UniRule"/>
</dbReference>
<dbReference type="NCBIfam" id="TIGR00437">
    <property type="entry name" value="feoB"/>
    <property type="match status" value="1"/>
</dbReference>
<evidence type="ECO:0000256" key="3">
    <source>
        <dbReference type="ARBA" id="ARBA00022448"/>
    </source>
</evidence>
<dbReference type="NCBIfam" id="NF007105">
    <property type="entry name" value="PRK09554.1"/>
    <property type="match status" value="1"/>
</dbReference>
<keyword evidence="15" id="KW-0460">Magnesium</keyword>
<dbReference type="OrthoDB" id="9809127at2"/>
<dbReference type="InterPro" id="IPR011642">
    <property type="entry name" value="Gate_dom"/>
</dbReference>
<evidence type="ECO:0000313" key="18">
    <source>
        <dbReference type="EMBL" id="RTZ16361.1"/>
    </source>
</evidence>